<dbReference type="EMBL" id="CP029078">
    <property type="protein sequence ID" value="QCN86651.1"/>
    <property type="molecule type" value="Genomic_DNA"/>
</dbReference>
<evidence type="ECO:0000313" key="5">
    <source>
        <dbReference type="EMBL" id="QCN86651.1"/>
    </source>
</evidence>
<keyword evidence="7" id="KW-1185">Reference proteome</keyword>
<sequence>MAEPADAAAADEPRSPWLRTGFVTAAAFVGFVAVVGGAVVATSGGSDEAAAAPPATSSAPPPGATGAHASDGTCPTLADTRQGVPTAEPAGVTWALYDGVALPASKAAGPADTGKDLARCYARTPLGALLASSQISVRYLAADDWKSVTRAQTVGAGRDSYLADRAAAEKTAAPDGDRPAHGQIAGFRFVTYHDTTAVIETVWRFPAGQLQAATTTMLWRAGDWRLEYPADPAAPTPVDSLAGYVSWGGV</sequence>
<dbReference type="AlphaFoldDB" id="A0A3S9ZFF3"/>
<dbReference type="InterPro" id="IPR058488">
    <property type="entry name" value="DUF8175"/>
</dbReference>
<dbReference type="RefSeq" id="WP_127179298.1">
    <property type="nucleotide sequence ID" value="NZ_CP029078.1"/>
</dbReference>
<dbReference type="OrthoDB" id="4428031at2"/>
<gene>
    <name evidence="5" type="ORF">DDJ31_18075</name>
    <name evidence="4" type="ORF">ELQ87_21195</name>
</gene>
<feature type="region of interest" description="Disordered" evidence="1">
    <location>
        <begin position="44"/>
        <end position="75"/>
    </location>
</feature>
<organism evidence="4 6">
    <name type="scientific">Streptomyces griseoviridis</name>
    <dbReference type="NCBI Taxonomy" id="45398"/>
    <lineage>
        <taxon>Bacteria</taxon>
        <taxon>Bacillati</taxon>
        <taxon>Actinomycetota</taxon>
        <taxon>Actinomycetes</taxon>
        <taxon>Kitasatosporales</taxon>
        <taxon>Streptomycetaceae</taxon>
        <taxon>Streptomyces</taxon>
    </lineage>
</organism>
<dbReference type="EMBL" id="CP034687">
    <property type="protein sequence ID" value="AZS86485.1"/>
    <property type="molecule type" value="Genomic_DNA"/>
</dbReference>
<reference evidence="4 6" key="2">
    <citation type="submission" date="2018-12" db="EMBL/GenBank/DDBJ databases">
        <title>Streptomyces griseoviridis F1-27 complete genome.</title>
        <authorList>
            <person name="Mariita R.M."/>
            <person name="Sello J.K."/>
        </authorList>
    </citation>
    <scope>NUCLEOTIDE SEQUENCE [LARGE SCALE GENOMIC DNA]</scope>
    <source>
        <strain evidence="4 6">F1-27</strain>
    </source>
</reference>
<keyword evidence="2" id="KW-0812">Transmembrane</keyword>
<dbReference type="Proteomes" id="UP000271291">
    <property type="component" value="Chromosome"/>
</dbReference>
<dbReference type="KEGG" id="sgd:ELQ87_21195"/>
<keyword evidence="2" id="KW-0472">Membrane</keyword>
<evidence type="ECO:0000259" key="3">
    <source>
        <dbReference type="Pfam" id="PF26526"/>
    </source>
</evidence>
<keyword evidence="2" id="KW-1133">Transmembrane helix</keyword>
<name>A0A3S9ZFF3_STRGD</name>
<feature type="domain" description="DUF8175" evidence="3">
    <location>
        <begin position="57"/>
        <end position="245"/>
    </location>
</feature>
<feature type="transmembrane region" description="Helical" evidence="2">
    <location>
        <begin position="20"/>
        <end position="41"/>
    </location>
</feature>
<protein>
    <recommendedName>
        <fullName evidence="3">DUF8175 domain-containing protein</fullName>
    </recommendedName>
</protein>
<proteinExistence type="predicted"/>
<evidence type="ECO:0000256" key="2">
    <source>
        <dbReference type="SAM" id="Phobius"/>
    </source>
</evidence>
<dbReference type="Pfam" id="PF26526">
    <property type="entry name" value="DUF8175"/>
    <property type="match status" value="1"/>
</dbReference>
<evidence type="ECO:0000313" key="6">
    <source>
        <dbReference type="Proteomes" id="UP000271291"/>
    </source>
</evidence>
<accession>A0A3S9ZFF3</accession>
<reference evidence="5 7" key="1">
    <citation type="submission" date="2018-04" db="EMBL/GenBank/DDBJ databases">
        <title>Complete genome sequences of Streptomyces griseoviridis K61 and characterization of antagonistic properties of biological control agents.</title>
        <authorList>
            <person name="Mariita R.M."/>
            <person name="Sello J.K."/>
        </authorList>
    </citation>
    <scope>NUCLEOTIDE SEQUENCE [LARGE SCALE GENOMIC DNA]</scope>
    <source>
        <strain evidence="5 7">K61</strain>
    </source>
</reference>
<evidence type="ECO:0000256" key="1">
    <source>
        <dbReference type="SAM" id="MobiDB-lite"/>
    </source>
</evidence>
<evidence type="ECO:0000313" key="7">
    <source>
        <dbReference type="Proteomes" id="UP000501753"/>
    </source>
</evidence>
<dbReference type="Proteomes" id="UP000501753">
    <property type="component" value="Chromosome"/>
</dbReference>
<feature type="compositionally biased region" description="Low complexity" evidence="1">
    <location>
        <begin position="44"/>
        <end position="58"/>
    </location>
</feature>
<evidence type="ECO:0000313" key="4">
    <source>
        <dbReference type="EMBL" id="AZS86485.1"/>
    </source>
</evidence>